<dbReference type="SFLD" id="SFLDG01129">
    <property type="entry name" value="C1.5:_HAD__Beta-PGM__Phosphata"/>
    <property type="match status" value="1"/>
</dbReference>
<sequence>MFKVEGAEARPDRGLPSRKNIFFDLDGTLTDSGSGIINSVQYALDKMALEEPHPEELFRFIGPPLHHTFSTRYGLTNTDTDKAVGFYREYFSEKGWAENQVYPGISAMLGQLAERYRLFVVTSKPEVFARRIIAHFELGPFFENITGSRLDNTMTDKTELIRHTLSTCELDPAATIMVGDRKYDIMGARNNGVTAAGVLYGYGTETELLEHGADHLLRTVSDLGGFLLNE</sequence>
<keyword evidence="2" id="KW-1185">Reference proteome</keyword>
<protein>
    <submittedName>
        <fullName evidence="1">Phosphoglycolate phosphatase</fullName>
    </submittedName>
</protein>
<dbReference type="CDD" id="cd04302">
    <property type="entry name" value="HAD_5NT"/>
    <property type="match status" value="1"/>
</dbReference>
<dbReference type="GO" id="GO:0005829">
    <property type="term" value="C:cytosol"/>
    <property type="evidence" value="ECO:0007669"/>
    <property type="project" value="TreeGrafter"/>
</dbReference>
<dbReference type="EMBL" id="FMZO01000002">
    <property type="protein sequence ID" value="SDC31268.1"/>
    <property type="molecule type" value="Genomic_DNA"/>
</dbReference>
<dbReference type="OrthoDB" id="9804442at2"/>
<dbReference type="InterPro" id="IPR050155">
    <property type="entry name" value="HAD-like_hydrolase_sf"/>
</dbReference>
<dbReference type="Gene3D" id="1.10.150.240">
    <property type="entry name" value="Putative phosphatase, domain 2"/>
    <property type="match status" value="1"/>
</dbReference>
<dbReference type="PANTHER" id="PTHR43434:SF20">
    <property type="entry name" value="5'-NUCLEOTIDASE"/>
    <property type="match status" value="1"/>
</dbReference>
<organism evidence="1 2">
    <name type="scientific">Niabella drilacis (strain DSM 25811 / CCM 8410 / CCUG 62505 / LMG 26954 / E90)</name>
    <dbReference type="NCBI Taxonomy" id="1285928"/>
    <lineage>
        <taxon>Bacteria</taxon>
        <taxon>Pseudomonadati</taxon>
        <taxon>Bacteroidota</taxon>
        <taxon>Chitinophagia</taxon>
        <taxon>Chitinophagales</taxon>
        <taxon>Chitinophagaceae</taxon>
        <taxon>Niabella</taxon>
    </lineage>
</organism>
<dbReference type="PANTHER" id="PTHR43434">
    <property type="entry name" value="PHOSPHOGLYCOLATE PHOSPHATASE"/>
    <property type="match status" value="1"/>
</dbReference>
<proteinExistence type="predicted"/>
<dbReference type="InterPro" id="IPR023198">
    <property type="entry name" value="PGP-like_dom2"/>
</dbReference>
<dbReference type="InterPro" id="IPR041492">
    <property type="entry name" value="HAD_2"/>
</dbReference>
<dbReference type="InterPro" id="IPR036412">
    <property type="entry name" value="HAD-like_sf"/>
</dbReference>
<dbReference type="Gene3D" id="3.40.50.1000">
    <property type="entry name" value="HAD superfamily/HAD-like"/>
    <property type="match status" value="1"/>
</dbReference>
<dbReference type="InterPro" id="IPR023214">
    <property type="entry name" value="HAD_sf"/>
</dbReference>
<evidence type="ECO:0000313" key="1">
    <source>
        <dbReference type="EMBL" id="SDC31268.1"/>
    </source>
</evidence>
<dbReference type="SFLD" id="SFLDS00003">
    <property type="entry name" value="Haloacid_Dehalogenase"/>
    <property type="match status" value="1"/>
</dbReference>
<dbReference type="RefSeq" id="WP_090389146.1">
    <property type="nucleotide sequence ID" value="NZ_FMZO01000002.1"/>
</dbReference>
<dbReference type="Proteomes" id="UP000198757">
    <property type="component" value="Unassembled WGS sequence"/>
</dbReference>
<reference evidence="2" key="1">
    <citation type="submission" date="2016-10" db="EMBL/GenBank/DDBJ databases">
        <authorList>
            <person name="Varghese N."/>
            <person name="Submissions S."/>
        </authorList>
    </citation>
    <scope>NUCLEOTIDE SEQUENCE [LARGE SCALE GENOMIC DNA]</scope>
    <source>
        <strain evidence="2">DSM 25811 / CCM 8410 / LMG 26954 / E90</strain>
    </source>
</reference>
<dbReference type="GO" id="GO:0004713">
    <property type="term" value="F:protein tyrosine kinase activity"/>
    <property type="evidence" value="ECO:0007669"/>
    <property type="project" value="TreeGrafter"/>
</dbReference>
<evidence type="ECO:0000313" key="2">
    <source>
        <dbReference type="Proteomes" id="UP000198757"/>
    </source>
</evidence>
<dbReference type="Pfam" id="PF13419">
    <property type="entry name" value="HAD_2"/>
    <property type="match status" value="1"/>
</dbReference>
<dbReference type="STRING" id="1285928.SAMN04487894_1025"/>
<gene>
    <name evidence="1" type="ORF">SAMN04487894_1025</name>
</gene>
<accession>A0A1G6KKB1</accession>
<name>A0A1G6KKB1_NIADE</name>
<dbReference type="AlphaFoldDB" id="A0A1G6KKB1"/>
<dbReference type="FunFam" id="3.40.50.1000:FF:000022">
    <property type="entry name" value="Phosphoglycolate phosphatase"/>
    <property type="match status" value="1"/>
</dbReference>
<dbReference type="SUPFAM" id="SSF56784">
    <property type="entry name" value="HAD-like"/>
    <property type="match status" value="1"/>
</dbReference>